<accession>A0A427SYB7</accession>
<evidence type="ECO:0000313" key="2">
    <source>
        <dbReference type="EMBL" id="RSD09535.1"/>
    </source>
</evidence>
<feature type="transmembrane region" description="Helical" evidence="1">
    <location>
        <begin position="65"/>
        <end position="86"/>
    </location>
</feature>
<gene>
    <name evidence="2" type="ORF">EIY87_41660</name>
</gene>
<sequence length="260" mass="24739">MREATWRAGLGEFSDCLLAGLLVAVASVPVVTAAPALVAGCRAVDRSRRGVGGPLWTTFWADFRSVVRGGVLFGVGCVVAVVVFAVDLEVAGSLPGAGLVRPVLGVLAGAAVVAAARTCEVVATRGPGLGAVSPSVGVAVAAGHPGVAAAGEPGVVSLAAGAARRPGAAAAGGPGEQAAGGAAGMAGAMGRPSAGSSGAATPWRRATLAAARETVASPGSAALLAAAVGLSAVLVWMLPILAFIVAGPLCLAAVATGGRS</sequence>
<dbReference type="InterPro" id="IPR006938">
    <property type="entry name" value="DUF624"/>
</dbReference>
<keyword evidence="1" id="KW-1133">Transmembrane helix</keyword>
<dbReference type="RefSeq" id="WP_125315470.1">
    <property type="nucleotide sequence ID" value="NZ_RSEC01000061.1"/>
</dbReference>
<evidence type="ECO:0000256" key="1">
    <source>
        <dbReference type="SAM" id="Phobius"/>
    </source>
</evidence>
<feature type="transmembrane region" description="Helical" evidence="1">
    <location>
        <begin position="98"/>
        <end position="116"/>
    </location>
</feature>
<reference evidence="2 3" key="1">
    <citation type="submission" date="2018-12" db="EMBL/GenBank/DDBJ databases">
        <title>Amycolatopsis eburnea sp. nov. actinomycete associate with arbuscular mycorrhiza fungal spore.</title>
        <authorList>
            <person name="Lumyong S."/>
            <person name="Chaiya L."/>
        </authorList>
    </citation>
    <scope>NUCLEOTIDE SEQUENCE [LARGE SCALE GENOMIC DNA]</scope>
    <source>
        <strain evidence="2 3">GLM-1</strain>
    </source>
</reference>
<protein>
    <submittedName>
        <fullName evidence="2">DUF624 domain-containing protein</fullName>
    </submittedName>
</protein>
<dbReference type="EMBL" id="RSEC01000061">
    <property type="protein sequence ID" value="RSD09535.1"/>
    <property type="molecule type" value="Genomic_DNA"/>
</dbReference>
<dbReference type="Pfam" id="PF04854">
    <property type="entry name" value="DUF624"/>
    <property type="match status" value="1"/>
</dbReference>
<keyword evidence="3" id="KW-1185">Reference proteome</keyword>
<feature type="transmembrane region" description="Helical" evidence="1">
    <location>
        <begin position="20"/>
        <end position="44"/>
    </location>
</feature>
<keyword evidence="1" id="KW-0472">Membrane</keyword>
<evidence type="ECO:0000313" key="3">
    <source>
        <dbReference type="Proteomes" id="UP000267081"/>
    </source>
</evidence>
<comment type="caution">
    <text evidence="2">The sequence shown here is derived from an EMBL/GenBank/DDBJ whole genome shotgun (WGS) entry which is preliminary data.</text>
</comment>
<name>A0A427SYB7_9PSEU</name>
<dbReference type="AlphaFoldDB" id="A0A427SYB7"/>
<organism evidence="2 3">
    <name type="scientific">Amycolatopsis eburnea</name>
    <dbReference type="NCBI Taxonomy" id="2267691"/>
    <lineage>
        <taxon>Bacteria</taxon>
        <taxon>Bacillati</taxon>
        <taxon>Actinomycetota</taxon>
        <taxon>Actinomycetes</taxon>
        <taxon>Pseudonocardiales</taxon>
        <taxon>Pseudonocardiaceae</taxon>
        <taxon>Amycolatopsis</taxon>
    </lineage>
</organism>
<keyword evidence="1" id="KW-0812">Transmembrane</keyword>
<dbReference type="Proteomes" id="UP000267081">
    <property type="component" value="Unassembled WGS sequence"/>
</dbReference>
<proteinExistence type="predicted"/>
<feature type="transmembrane region" description="Helical" evidence="1">
    <location>
        <begin position="222"/>
        <end position="255"/>
    </location>
</feature>